<accession>A0A5S5C0A6</accession>
<evidence type="ECO:0000313" key="4">
    <source>
        <dbReference type="Proteomes" id="UP000323257"/>
    </source>
</evidence>
<protein>
    <submittedName>
        <fullName evidence="3">Regulator of ribonuclease activity B</fullName>
    </submittedName>
</protein>
<dbReference type="InterPro" id="IPR036701">
    <property type="entry name" value="RraB-like_sf"/>
</dbReference>
<keyword evidence="4" id="KW-1185">Reference proteome</keyword>
<dbReference type="Proteomes" id="UP000323257">
    <property type="component" value="Unassembled WGS sequence"/>
</dbReference>
<reference evidence="3 4" key="1">
    <citation type="submission" date="2019-07" db="EMBL/GenBank/DDBJ databases">
        <title>Genomic Encyclopedia of Type Strains, Phase III (KMG-III): the genomes of soil and plant-associated and newly described type strains.</title>
        <authorList>
            <person name="Whitman W."/>
        </authorList>
    </citation>
    <scope>NUCLEOTIDE SEQUENCE [LARGE SCALE GENOMIC DNA]</scope>
    <source>
        <strain evidence="3 4">BL24</strain>
    </source>
</reference>
<dbReference type="InterPro" id="IPR016097">
    <property type="entry name" value="DUF695"/>
</dbReference>
<sequence>MSDNWDTYFTYLEDKPASFLLDLEPWSDGANEELDRLYRLRVILKEPTDNGLTNQDEASLLNGIEDSIHDSLDEGYLFVGRLTTNGRRDFFYYANAEDGSEIERLAVRFLEGYRFDLERLEEDKPRSFYYESIYPNKANRHRMTNRHIVDKLKQLGDQLAKPRDVNHWLYFNSAASRNQFKARVQQDGFQIVDQNDRENKYALKIARAEVMELLAIGDVTDYLVRTT</sequence>
<evidence type="ECO:0000259" key="1">
    <source>
        <dbReference type="Pfam" id="PF05117"/>
    </source>
</evidence>
<evidence type="ECO:0000313" key="3">
    <source>
        <dbReference type="EMBL" id="TYP72038.1"/>
    </source>
</evidence>
<dbReference type="AlphaFoldDB" id="A0A5S5C0A6"/>
<dbReference type="Pfam" id="PF06877">
    <property type="entry name" value="RraB"/>
    <property type="match status" value="1"/>
</dbReference>
<proteinExistence type="predicted"/>
<dbReference type="InterPro" id="IPR009671">
    <property type="entry name" value="RraB_dom"/>
</dbReference>
<gene>
    <name evidence="3" type="ORF">BCM02_109317</name>
</gene>
<evidence type="ECO:0000259" key="2">
    <source>
        <dbReference type="Pfam" id="PF06877"/>
    </source>
</evidence>
<dbReference type="EMBL" id="VNHS01000009">
    <property type="protein sequence ID" value="TYP72038.1"/>
    <property type="molecule type" value="Genomic_DNA"/>
</dbReference>
<comment type="caution">
    <text evidence="3">The sequence shown here is derived from an EMBL/GenBank/DDBJ whole genome shotgun (WGS) entry which is preliminary data.</text>
</comment>
<feature type="domain" description="DUF695" evidence="1">
    <location>
        <begin position="3"/>
        <end position="131"/>
    </location>
</feature>
<dbReference type="OrthoDB" id="7839302at2"/>
<feature type="domain" description="Regulator of ribonuclease activity B" evidence="2">
    <location>
        <begin position="144"/>
        <end position="224"/>
    </location>
</feature>
<organism evidence="3 4">
    <name type="scientific">Paenibacillus methanolicus</name>
    <dbReference type="NCBI Taxonomy" id="582686"/>
    <lineage>
        <taxon>Bacteria</taxon>
        <taxon>Bacillati</taxon>
        <taxon>Bacillota</taxon>
        <taxon>Bacilli</taxon>
        <taxon>Bacillales</taxon>
        <taxon>Paenibacillaceae</taxon>
        <taxon>Paenibacillus</taxon>
    </lineage>
</organism>
<dbReference type="Gene3D" id="3.30.70.970">
    <property type="entry name" value="RraB-like"/>
    <property type="match status" value="1"/>
</dbReference>
<dbReference type="RefSeq" id="WP_148931636.1">
    <property type="nucleotide sequence ID" value="NZ_VNHS01000009.1"/>
</dbReference>
<name>A0A5S5C0A6_9BACL</name>
<dbReference type="Pfam" id="PF05117">
    <property type="entry name" value="DUF695"/>
    <property type="match status" value="1"/>
</dbReference>
<dbReference type="SUPFAM" id="SSF89946">
    <property type="entry name" value="Hypothetical protein VC0424"/>
    <property type="match status" value="1"/>
</dbReference>